<keyword evidence="2" id="KW-1134">Transmembrane beta strand</keyword>
<comment type="subcellular location">
    <subcellularLocation>
        <location evidence="1">Cell outer membrane</location>
    </subcellularLocation>
</comment>
<dbReference type="GO" id="GO:1990281">
    <property type="term" value="C:efflux pump complex"/>
    <property type="evidence" value="ECO:0007669"/>
    <property type="project" value="TreeGrafter"/>
</dbReference>
<dbReference type="Proteomes" id="UP000436006">
    <property type="component" value="Unassembled WGS sequence"/>
</dbReference>
<dbReference type="PANTHER" id="PTHR30026:SF20">
    <property type="entry name" value="OUTER MEMBRANE PROTEIN TOLC"/>
    <property type="match status" value="1"/>
</dbReference>
<sequence>MKTPIANRFSHLTLRFVWVLALWIAGYGVSYGQGGTPQRASTTKPLAATVASGPVDSLTFDFNQDISVQLISFDEMYKIALAYSPAVKFESALATAQQAAYQLSKMQLLNNVGGFANYSMGNQAILSTGTSANDQLGQISNGYRVGFNLSVSIHDIFARPQEIKLARATFEANAERKRTAEIQLKRDLFNLYQDLLLSQRVLQIRLRDDQSSLAAYRIAEVEMQKGKITPEAAANNSSRYAESRTTVEQAKTQFIKNIYALELFVGVPIRQLKRI</sequence>
<keyword evidence="4 6" id="KW-0472">Membrane</keyword>
<comment type="caution">
    <text evidence="7">The sequence shown here is derived from an EMBL/GenBank/DDBJ whole genome shotgun (WGS) entry which is preliminary data.</text>
</comment>
<evidence type="ECO:0000256" key="5">
    <source>
        <dbReference type="ARBA" id="ARBA00023237"/>
    </source>
</evidence>
<dbReference type="PANTHER" id="PTHR30026">
    <property type="entry name" value="OUTER MEMBRANE PROTEIN TOLC"/>
    <property type="match status" value="1"/>
</dbReference>
<keyword evidence="6" id="KW-1133">Transmembrane helix</keyword>
<evidence type="ECO:0000256" key="3">
    <source>
        <dbReference type="ARBA" id="ARBA00022692"/>
    </source>
</evidence>
<evidence type="ECO:0000313" key="7">
    <source>
        <dbReference type="EMBL" id="MVM34791.1"/>
    </source>
</evidence>
<evidence type="ECO:0000313" key="8">
    <source>
        <dbReference type="Proteomes" id="UP000436006"/>
    </source>
</evidence>
<name>A0A7K1SLW3_9BACT</name>
<keyword evidence="3 6" id="KW-0812">Transmembrane</keyword>
<dbReference type="Gene3D" id="1.20.1600.10">
    <property type="entry name" value="Outer membrane efflux proteins (OEP)"/>
    <property type="match status" value="1"/>
</dbReference>
<keyword evidence="5" id="KW-0998">Cell outer membrane</keyword>
<evidence type="ECO:0000256" key="1">
    <source>
        <dbReference type="ARBA" id="ARBA00004442"/>
    </source>
</evidence>
<dbReference type="SUPFAM" id="SSF56954">
    <property type="entry name" value="Outer membrane efflux proteins (OEP)"/>
    <property type="match status" value="1"/>
</dbReference>
<dbReference type="GO" id="GO:0015288">
    <property type="term" value="F:porin activity"/>
    <property type="evidence" value="ECO:0007669"/>
    <property type="project" value="TreeGrafter"/>
</dbReference>
<dbReference type="GO" id="GO:0015562">
    <property type="term" value="F:efflux transmembrane transporter activity"/>
    <property type="evidence" value="ECO:0007669"/>
    <property type="project" value="InterPro"/>
</dbReference>
<proteinExistence type="predicted"/>
<dbReference type="InterPro" id="IPR051906">
    <property type="entry name" value="TolC-like"/>
</dbReference>
<reference evidence="7 8" key="1">
    <citation type="submission" date="2019-12" db="EMBL/GenBank/DDBJ databases">
        <title>Spirosoma sp. HMF4905 genome sequencing and assembly.</title>
        <authorList>
            <person name="Kang H."/>
            <person name="Cha I."/>
            <person name="Kim H."/>
            <person name="Joh K."/>
        </authorList>
    </citation>
    <scope>NUCLEOTIDE SEQUENCE [LARGE SCALE GENOMIC DNA]</scope>
    <source>
        <strain evidence="7 8">HMF4905</strain>
    </source>
</reference>
<evidence type="ECO:0000256" key="4">
    <source>
        <dbReference type="ARBA" id="ARBA00023136"/>
    </source>
</evidence>
<gene>
    <name evidence="7" type="ORF">GO755_32485</name>
</gene>
<dbReference type="EMBL" id="WPIN01000018">
    <property type="protein sequence ID" value="MVM34791.1"/>
    <property type="molecule type" value="Genomic_DNA"/>
</dbReference>
<dbReference type="GO" id="GO:0009279">
    <property type="term" value="C:cell outer membrane"/>
    <property type="evidence" value="ECO:0007669"/>
    <property type="project" value="UniProtKB-SubCell"/>
</dbReference>
<keyword evidence="8" id="KW-1185">Reference proteome</keyword>
<evidence type="ECO:0000256" key="6">
    <source>
        <dbReference type="SAM" id="Phobius"/>
    </source>
</evidence>
<accession>A0A7K1SLW3</accession>
<protein>
    <recommendedName>
        <fullName evidence="9">TolC family protein</fullName>
    </recommendedName>
</protein>
<organism evidence="7 8">
    <name type="scientific">Spirosoma arboris</name>
    <dbReference type="NCBI Taxonomy" id="2682092"/>
    <lineage>
        <taxon>Bacteria</taxon>
        <taxon>Pseudomonadati</taxon>
        <taxon>Bacteroidota</taxon>
        <taxon>Cytophagia</taxon>
        <taxon>Cytophagales</taxon>
        <taxon>Cytophagaceae</taxon>
        <taxon>Spirosoma</taxon>
    </lineage>
</organism>
<feature type="transmembrane region" description="Helical" evidence="6">
    <location>
        <begin position="12"/>
        <end position="32"/>
    </location>
</feature>
<dbReference type="AlphaFoldDB" id="A0A7K1SLW3"/>
<evidence type="ECO:0008006" key="9">
    <source>
        <dbReference type="Google" id="ProtNLM"/>
    </source>
</evidence>
<evidence type="ECO:0000256" key="2">
    <source>
        <dbReference type="ARBA" id="ARBA00022452"/>
    </source>
</evidence>